<dbReference type="AlphaFoldDB" id="A0AAE1NSC8"/>
<gene>
    <name evidence="2" type="ORF">Pmani_032844</name>
</gene>
<feature type="transmembrane region" description="Helical" evidence="1">
    <location>
        <begin position="36"/>
        <end position="55"/>
    </location>
</feature>
<evidence type="ECO:0000313" key="2">
    <source>
        <dbReference type="EMBL" id="KAK4294554.1"/>
    </source>
</evidence>
<feature type="transmembrane region" description="Helical" evidence="1">
    <location>
        <begin position="76"/>
        <end position="97"/>
    </location>
</feature>
<keyword evidence="1" id="KW-0472">Membrane</keyword>
<keyword evidence="1" id="KW-1133">Transmembrane helix</keyword>
<evidence type="ECO:0000313" key="3">
    <source>
        <dbReference type="Proteomes" id="UP001292094"/>
    </source>
</evidence>
<accession>A0AAE1NSC8</accession>
<feature type="transmembrane region" description="Helical" evidence="1">
    <location>
        <begin position="109"/>
        <end position="128"/>
    </location>
</feature>
<dbReference type="Proteomes" id="UP001292094">
    <property type="component" value="Unassembled WGS sequence"/>
</dbReference>
<keyword evidence="3" id="KW-1185">Reference proteome</keyword>
<keyword evidence="1" id="KW-0812">Transmembrane</keyword>
<reference evidence="2" key="1">
    <citation type="submission" date="2023-11" db="EMBL/GenBank/DDBJ databases">
        <title>Genome assemblies of two species of porcelain crab, Petrolisthes cinctipes and Petrolisthes manimaculis (Anomura: Porcellanidae).</title>
        <authorList>
            <person name="Angst P."/>
        </authorList>
    </citation>
    <scope>NUCLEOTIDE SEQUENCE</scope>
    <source>
        <strain evidence="2">PB745_02</strain>
        <tissue evidence="2">Gill</tissue>
    </source>
</reference>
<protein>
    <submittedName>
        <fullName evidence="2">Uncharacterized protein</fullName>
    </submittedName>
</protein>
<name>A0AAE1NSC8_9EUCA</name>
<dbReference type="EMBL" id="JAWZYT010004267">
    <property type="protein sequence ID" value="KAK4294554.1"/>
    <property type="molecule type" value="Genomic_DNA"/>
</dbReference>
<sequence length="177" mass="20012">MTHILITEGPASFITSQDTLISRVKDAIVCQLKLPWYYWGMMAAVALFRVISLSFDEYTLLPRTFQDIDNPSKMGLVEATGYVFLGVVGLCLTFLYYGKRFYPHKNPRLTVMVLFFLLGIRMAAFLYMGARVLNLIQGCDRYVCQVTAQVALNLGPVLFDMWAIPHLLSLVSFQAPP</sequence>
<evidence type="ECO:0000256" key="1">
    <source>
        <dbReference type="SAM" id="Phobius"/>
    </source>
</evidence>
<organism evidence="2 3">
    <name type="scientific">Petrolisthes manimaculis</name>
    <dbReference type="NCBI Taxonomy" id="1843537"/>
    <lineage>
        <taxon>Eukaryota</taxon>
        <taxon>Metazoa</taxon>
        <taxon>Ecdysozoa</taxon>
        <taxon>Arthropoda</taxon>
        <taxon>Crustacea</taxon>
        <taxon>Multicrustacea</taxon>
        <taxon>Malacostraca</taxon>
        <taxon>Eumalacostraca</taxon>
        <taxon>Eucarida</taxon>
        <taxon>Decapoda</taxon>
        <taxon>Pleocyemata</taxon>
        <taxon>Anomura</taxon>
        <taxon>Galatheoidea</taxon>
        <taxon>Porcellanidae</taxon>
        <taxon>Petrolisthes</taxon>
    </lineage>
</organism>
<comment type="caution">
    <text evidence="2">The sequence shown here is derived from an EMBL/GenBank/DDBJ whole genome shotgun (WGS) entry which is preliminary data.</text>
</comment>
<proteinExistence type="predicted"/>